<sequence length="46" mass="5081">TTHKNLQLVLSSKASSSSRSILHAIHVTTSAKKEILKELEIYKDSS</sequence>
<evidence type="ECO:0000313" key="2">
    <source>
        <dbReference type="Proteomes" id="UP000789702"/>
    </source>
</evidence>
<feature type="non-terminal residue" evidence="1">
    <location>
        <position position="46"/>
    </location>
</feature>
<name>A0ACA9N6J3_9GLOM</name>
<dbReference type="Proteomes" id="UP000789702">
    <property type="component" value="Unassembled WGS sequence"/>
</dbReference>
<keyword evidence="2" id="KW-1185">Reference proteome</keyword>
<evidence type="ECO:0000313" key="1">
    <source>
        <dbReference type="EMBL" id="CAG8633633.1"/>
    </source>
</evidence>
<feature type="non-terminal residue" evidence="1">
    <location>
        <position position="1"/>
    </location>
</feature>
<reference evidence="1" key="1">
    <citation type="submission" date="2021-06" db="EMBL/GenBank/DDBJ databases">
        <authorList>
            <person name="Kallberg Y."/>
            <person name="Tangrot J."/>
            <person name="Rosling A."/>
        </authorList>
    </citation>
    <scope>NUCLEOTIDE SEQUENCE</scope>
    <source>
        <strain evidence="1">IL203A</strain>
    </source>
</reference>
<dbReference type="EMBL" id="CAJVPU010013576">
    <property type="protein sequence ID" value="CAG8633633.1"/>
    <property type="molecule type" value="Genomic_DNA"/>
</dbReference>
<protein>
    <submittedName>
        <fullName evidence="1">16294_t:CDS:1</fullName>
    </submittedName>
</protein>
<accession>A0ACA9N6J3</accession>
<proteinExistence type="predicted"/>
<comment type="caution">
    <text evidence="1">The sequence shown here is derived from an EMBL/GenBank/DDBJ whole genome shotgun (WGS) entry which is preliminary data.</text>
</comment>
<gene>
    <name evidence="1" type="ORF">DHETER_LOCUS8504</name>
</gene>
<organism evidence="1 2">
    <name type="scientific">Dentiscutata heterogama</name>
    <dbReference type="NCBI Taxonomy" id="1316150"/>
    <lineage>
        <taxon>Eukaryota</taxon>
        <taxon>Fungi</taxon>
        <taxon>Fungi incertae sedis</taxon>
        <taxon>Mucoromycota</taxon>
        <taxon>Glomeromycotina</taxon>
        <taxon>Glomeromycetes</taxon>
        <taxon>Diversisporales</taxon>
        <taxon>Gigasporaceae</taxon>
        <taxon>Dentiscutata</taxon>
    </lineage>
</organism>